<keyword evidence="2" id="KW-0812">Transmembrane</keyword>
<feature type="region of interest" description="Disordered" evidence="1">
    <location>
        <begin position="1"/>
        <end position="44"/>
    </location>
</feature>
<feature type="compositionally biased region" description="Basic and acidic residues" evidence="1">
    <location>
        <begin position="212"/>
        <end position="224"/>
    </location>
</feature>
<accession>A0A7H8NBY6</accession>
<dbReference type="Proteomes" id="UP000509303">
    <property type="component" value="Chromosome"/>
</dbReference>
<evidence type="ECO:0000256" key="1">
    <source>
        <dbReference type="SAM" id="MobiDB-lite"/>
    </source>
</evidence>
<organism evidence="3 4">
    <name type="scientific">Streptomyces buecherae</name>
    <dbReference type="NCBI Taxonomy" id="2763006"/>
    <lineage>
        <taxon>Bacteria</taxon>
        <taxon>Bacillati</taxon>
        <taxon>Actinomycetota</taxon>
        <taxon>Actinomycetes</taxon>
        <taxon>Kitasatosporales</taxon>
        <taxon>Streptomycetaceae</taxon>
        <taxon>Streptomyces</taxon>
    </lineage>
</organism>
<feature type="region of interest" description="Disordered" evidence="1">
    <location>
        <begin position="175"/>
        <end position="230"/>
    </location>
</feature>
<keyword evidence="4" id="KW-1185">Reference proteome</keyword>
<evidence type="ECO:0000313" key="4">
    <source>
        <dbReference type="Proteomes" id="UP000509303"/>
    </source>
</evidence>
<name>A0A7H8NBY6_9ACTN</name>
<feature type="region of interest" description="Disordered" evidence="1">
    <location>
        <begin position="86"/>
        <end position="139"/>
    </location>
</feature>
<evidence type="ECO:0000313" key="3">
    <source>
        <dbReference type="EMBL" id="QKW51935.1"/>
    </source>
</evidence>
<proteinExistence type="predicted"/>
<evidence type="ECO:0008006" key="5">
    <source>
        <dbReference type="Google" id="ProtNLM"/>
    </source>
</evidence>
<keyword evidence="2" id="KW-0472">Membrane</keyword>
<keyword evidence="2" id="KW-1133">Transmembrane helix</keyword>
<dbReference type="RefSeq" id="WP_176163642.1">
    <property type="nucleotide sequence ID" value="NZ_CP054929.1"/>
</dbReference>
<dbReference type="EMBL" id="CP054929">
    <property type="protein sequence ID" value="QKW51935.1"/>
    <property type="molecule type" value="Genomic_DNA"/>
</dbReference>
<reference evidence="3 4" key="1">
    <citation type="submission" date="2020-06" db="EMBL/GenBank/DDBJ databases">
        <title>Genome mining for natural products.</title>
        <authorList>
            <person name="Zhang B."/>
            <person name="Shi J."/>
            <person name="Ge H."/>
        </authorList>
    </citation>
    <scope>NUCLEOTIDE SEQUENCE [LARGE SCALE GENOMIC DNA]</scope>
    <source>
        <strain evidence="3 4">NA00687</strain>
    </source>
</reference>
<evidence type="ECO:0000256" key="2">
    <source>
        <dbReference type="SAM" id="Phobius"/>
    </source>
</evidence>
<gene>
    <name evidence="3" type="ORF">HUT08_23070</name>
</gene>
<feature type="compositionally biased region" description="Low complexity" evidence="1">
    <location>
        <begin position="30"/>
        <end position="44"/>
    </location>
</feature>
<dbReference type="AlphaFoldDB" id="A0A7H8NBY6"/>
<sequence>MSAYDPSAVPRAGSAQQPPGPVTGPHDAPDAAPGLGRAAPAPRGLPLFEPVRVRQTRWHRLHRMLRKRRRRAALVLLVVAALASAVAASPTDDKRSPSSAPSTAPPDAPHPGDVRGTPPASSSPARLAGPPGEERGHPTGDLRVAAVRIADAGVVRLLRRGDLVDVLATAPDAGWTGQLAVGPEPEPAADAADGADETDGAPGARGSARADGAPRDWPAERETAADVGPAGPRVIARAARVVDVPPSRETAPGEGALVVLSVPRETATALVGTGLAARLAVVRR</sequence>
<protein>
    <recommendedName>
        <fullName evidence="5">Flp pilus assembly protein RcpC/CpaB domain-containing protein</fullName>
    </recommendedName>
</protein>
<feature type="transmembrane region" description="Helical" evidence="2">
    <location>
        <begin position="72"/>
        <end position="89"/>
    </location>
</feature>